<dbReference type="EMBL" id="JAEAOA010001753">
    <property type="protein sequence ID" value="KAK3598306.1"/>
    <property type="molecule type" value="Genomic_DNA"/>
</dbReference>
<organism evidence="1 2">
    <name type="scientific">Potamilus streckersoni</name>
    <dbReference type="NCBI Taxonomy" id="2493646"/>
    <lineage>
        <taxon>Eukaryota</taxon>
        <taxon>Metazoa</taxon>
        <taxon>Spiralia</taxon>
        <taxon>Lophotrochozoa</taxon>
        <taxon>Mollusca</taxon>
        <taxon>Bivalvia</taxon>
        <taxon>Autobranchia</taxon>
        <taxon>Heteroconchia</taxon>
        <taxon>Palaeoheterodonta</taxon>
        <taxon>Unionida</taxon>
        <taxon>Unionoidea</taxon>
        <taxon>Unionidae</taxon>
        <taxon>Ambleminae</taxon>
        <taxon>Lampsilini</taxon>
        <taxon>Potamilus</taxon>
    </lineage>
</organism>
<reference evidence="1" key="3">
    <citation type="submission" date="2023-05" db="EMBL/GenBank/DDBJ databases">
        <authorList>
            <person name="Smith C.H."/>
        </authorList>
    </citation>
    <scope>NUCLEOTIDE SEQUENCE</scope>
    <source>
        <strain evidence="1">CHS0354</strain>
        <tissue evidence="1">Mantle</tissue>
    </source>
</reference>
<reference evidence="1" key="1">
    <citation type="journal article" date="2021" name="Genome Biol. Evol.">
        <title>A High-Quality Reference Genome for a Parasitic Bivalve with Doubly Uniparental Inheritance (Bivalvia: Unionida).</title>
        <authorList>
            <person name="Smith C.H."/>
        </authorList>
    </citation>
    <scope>NUCLEOTIDE SEQUENCE</scope>
    <source>
        <strain evidence="1">CHS0354</strain>
    </source>
</reference>
<comment type="caution">
    <text evidence="1">The sequence shown here is derived from an EMBL/GenBank/DDBJ whole genome shotgun (WGS) entry which is preliminary data.</text>
</comment>
<name>A0AAE0W1S9_9BIVA</name>
<dbReference type="AlphaFoldDB" id="A0AAE0W1S9"/>
<accession>A0AAE0W1S9</accession>
<gene>
    <name evidence="1" type="ORF">CHS0354_029216</name>
</gene>
<evidence type="ECO:0000313" key="1">
    <source>
        <dbReference type="EMBL" id="KAK3598306.1"/>
    </source>
</evidence>
<proteinExistence type="predicted"/>
<dbReference type="Proteomes" id="UP001195483">
    <property type="component" value="Unassembled WGS sequence"/>
</dbReference>
<sequence>MSARLATLQSFISLAKMYSTLTVDSADYRMSMGFSKAVIRNKFKHGLYLERLMVYTQLSLRRQHMATTLPDKSSWHGLWSTSTSFFNEDVERHIRALARRLPNFTYRHRPSAFEAIRSSYIQSGRVTDAADIMVSIGLLPVIRVVSGLEPPQMQAAHKSSHY</sequence>
<keyword evidence="2" id="KW-1185">Reference proteome</keyword>
<protein>
    <submittedName>
        <fullName evidence="1">Uncharacterized protein</fullName>
    </submittedName>
</protein>
<reference evidence="1" key="2">
    <citation type="journal article" date="2021" name="Genome Biol. Evol.">
        <title>Developing a high-quality reference genome for a parasitic bivalve with doubly uniparental inheritance (Bivalvia: Unionida).</title>
        <authorList>
            <person name="Smith C.H."/>
        </authorList>
    </citation>
    <scope>NUCLEOTIDE SEQUENCE</scope>
    <source>
        <strain evidence="1">CHS0354</strain>
        <tissue evidence="1">Mantle</tissue>
    </source>
</reference>
<evidence type="ECO:0000313" key="2">
    <source>
        <dbReference type="Proteomes" id="UP001195483"/>
    </source>
</evidence>